<dbReference type="SUPFAM" id="SSF48452">
    <property type="entry name" value="TPR-like"/>
    <property type="match status" value="2"/>
</dbReference>
<evidence type="ECO:0000313" key="3">
    <source>
        <dbReference type="Proteomes" id="UP000177445"/>
    </source>
</evidence>
<proteinExistence type="predicted"/>
<dbReference type="STRING" id="1874317.BKP64_04785"/>
<dbReference type="EMBL" id="CP017715">
    <property type="protein sequence ID" value="AOY87542.1"/>
    <property type="molecule type" value="Genomic_DNA"/>
</dbReference>
<evidence type="ECO:0008006" key="4">
    <source>
        <dbReference type="Google" id="ProtNLM"/>
    </source>
</evidence>
<evidence type="ECO:0000313" key="2">
    <source>
        <dbReference type="EMBL" id="AOY87542.1"/>
    </source>
</evidence>
<dbReference type="RefSeq" id="WP_070966682.1">
    <property type="nucleotide sequence ID" value="NZ_CP017715.1"/>
</dbReference>
<dbReference type="InterPro" id="IPR019734">
    <property type="entry name" value="TPR_rpt"/>
</dbReference>
<reference evidence="2 3" key="1">
    <citation type="submission" date="2016-10" db="EMBL/GenBank/DDBJ databases">
        <title>Marinobacter salinus sp. nov., a moderately halophilic bacterium isolated from a tidal flat environment.</title>
        <authorList>
            <person name="Park S.-J."/>
        </authorList>
    </citation>
    <scope>NUCLEOTIDE SEQUENCE [LARGE SCALE GENOMIC DNA]</scope>
    <source>
        <strain evidence="2 3">Hb8</strain>
    </source>
</reference>
<dbReference type="AlphaFoldDB" id="A0A1D9GIR9"/>
<evidence type="ECO:0000256" key="1">
    <source>
        <dbReference type="SAM" id="SignalP"/>
    </source>
</evidence>
<accession>A0A1D9GIR9</accession>
<dbReference type="OrthoDB" id="9806825at2"/>
<feature type="signal peptide" evidence="1">
    <location>
        <begin position="1"/>
        <end position="20"/>
    </location>
</feature>
<sequence>MNRWLAGLLVAVSLTSSVVAQETFRVELGRDGETIGDMRPVFLKFESRPLPAISPAEVARRYQRLFTTSDEPEVRIDALNRLTNIRDRSGQDIGFSVAEEEGIYRQVIDSYESILSRGSYGGRLDELLYQMAKAHALTGQARASIDRLEQLVGLYPKSDLVPEARFRIAESAFSAGDYSEAEAGYLAVIGSGVRGGLEAKARYMLGWSQFKQGPSAWERAGKTFLSVLDEFLPTKESLAGVNEPSVETIDDTFRILAVMADRRNGAQTLFSWLGDGPSRHWEYLVFDRLADYYAVQGAFEASVGVNRAFVRHAPGHSERSGFMAQIVDVWSRAGAASEVREAQANYVVMFSDDLEFARLEESDRKRWQQYSRQLADFHYSQASTAVDQGRDRLATGDFSLAGDYYEALARRSGKDGAVLRLAGDARLQAGQYQAALSDFRLAAYEADRYTEAADAGWAAIVLIRGGMDGDRASVAFAPDLSAYSAEAERFAGRFQEDGRVPGLMADLARRWLAAGDDDRALGYGENVVVNDLASGSERYAGWLAVAKVRQRQGKFGLAERAWGQVLDLAKSATVEGLEPGAVASVRQQLATVIYRQGEQAAESGRIEASVGHFNRIGTVLPDSDIAVQGRFDAANTLLKASRMAAAIDELVQFRADFPAHPLTEKVSDKLVHAYVASGQPAKAASELLEASSGMENPWPSRLRAAALFNEAGETGKRNRLYLDYLNTGPVAENAEQHIRLQTLRYRLIETMGDAVPWQEALVATELASQWHSEQTLSWAARQSLSLGARAAATFAGSELTQPLNESLNRKQAALETARKYFLDAESLGGESVRSESLYRRAELYRLLARDLMASSVPEDLNELESMQYQMLLEEEAFPFEEKAIRLHSDNHQRIASQGFDAWIEKSLTVLSQLNPGRYDRSVRWMSWNPEVNDGA</sequence>
<name>A0A1D9GIR9_9GAMM</name>
<organism evidence="2 3">
    <name type="scientific">Marinobacter salinus</name>
    <dbReference type="NCBI Taxonomy" id="1874317"/>
    <lineage>
        <taxon>Bacteria</taxon>
        <taxon>Pseudomonadati</taxon>
        <taxon>Pseudomonadota</taxon>
        <taxon>Gammaproteobacteria</taxon>
        <taxon>Pseudomonadales</taxon>
        <taxon>Marinobacteraceae</taxon>
        <taxon>Marinobacter</taxon>
    </lineage>
</organism>
<keyword evidence="1" id="KW-0732">Signal</keyword>
<gene>
    <name evidence="2" type="ORF">BKP64_04785</name>
</gene>
<dbReference type="InterPro" id="IPR011990">
    <property type="entry name" value="TPR-like_helical_dom_sf"/>
</dbReference>
<protein>
    <recommendedName>
        <fullName evidence="4">Outer membrane lipoprotein BamD-like domain-containing protein</fullName>
    </recommendedName>
</protein>
<dbReference type="KEGG" id="msq:BKP64_04785"/>
<dbReference type="Pfam" id="PF13174">
    <property type="entry name" value="TPR_6"/>
    <property type="match status" value="1"/>
</dbReference>
<dbReference type="Proteomes" id="UP000177445">
    <property type="component" value="Chromosome"/>
</dbReference>
<feature type="chain" id="PRO_5009441983" description="Outer membrane lipoprotein BamD-like domain-containing protein" evidence="1">
    <location>
        <begin position="21"/>
        <end position="935"/>
    </location>
</feature>
<dbReference type="Gene3D" id="1.25.40.10">
    <property type="entry name" value="Tetratricopeptide repeat domain"/>
    <property type="match status" value="3"/>
</dbReference>
<keyword evidence="3" id="KW-1185">Reference proteome</keyword>